<dbReference type="NCBIfam" id="NF041635">
    <property type="entry name" value="STM3941_fam"/>
    <property type="match status" value="1"/>
</dbReference>
<dbReference type="EMBL" id="CP000629">
    <property type="protein sequence ID" value="ACM30877.1"/>
    <property type="molecule type" value="Genomic_DNA"/>
</dbReference>
<reference evidence="2 3" key="1">
    <citation type="journal article" date="2009" name="J. Bacteriol.">
        <title>Genome sequences of three Agrobacterium biovars help elucidate the evolution of multichromosome genomes in bacteria.</title>
        <authorList>
            <person name="Slater S.C."/>
            <person name="Goldman B.S."/>
            <person name="Goodner B."/>
            <person name="Setubal J.C."/>
            <person name="Farrand S.K."/>
            <person name="Nester E.W."/>
            <person name="Burr T.J."/>
            <person name="Banta L."/>
            <person name="Dickerman A.W."/>
            <person name="Paulsen I."/>
            <person name="Otten L."/>
            <person name="Suen G."/>
            <person name="Welch R."/>
            <person name="Almeida N.F."/>
            <person name="Arnold F."/>
            <person name="Burton O.T."/>
            <person name="Du Z."/>
            <person name="Ewing A."/>
            <person name="Godsy E."/>
            <person name="Heisel S."/>
            <person name="Houmiel K.L."/>
            <person name="Jhaveri J."/>
            <person name="Lu J."/>
            <person name="Miller N.M."/>
            <person name="Norton S."/>
            <person name="Chen Q."/>
            <person name="Phoolcharoen W."/>
            <person name="Ohlin V."/>
            <person name="Ondrusek D."/>
            <person name="Pride N."/>
            <person name="Stricklin S.L."/>
            <person name="Sun J."/>
            <person name="Wheeler C."/>
            <person name="Wilson L."/>
            <person name="Zhu H."/>
            <person name="Wood D.W."/>
        </authorList>
    </citation>
    <scope>NUCLEOTIDE SEQUENCE [LARGE SCALE GENOMIC DNA]</scope>
    <source>
        <strain evidence="3">K84 / ATCC BAA-868</strain>
    </source>
</reference>
<evidence type="ECO:0008006" key="4">
    <source>
        <dbReference type="Google" id="ProtNLM"/>
    </source>
</evidence>
<sequence length="178" mass="20129">MNQEFFVAKQNKVKLLLSTIFLITISAIAFYYLHRGPDQSSLRIVLREGYLFYPIFGFGLVLLLALSVGGLYRLILGAKGLTVNHEGIDLNGSLLVKWNDIAALEHYEDFTSSHLTGYKIILKDPEGYLSAHKQHPLYKRMVANQKSISTPVAVYTNSLNMDHARFNSVVDHFLRKNA</sequence>
<dbReference type="Proteomes" id="UP000001600">
    <property type="component" value="Chromosome 2"/>
</dbReference>
<name>B9JMC6_RHIR8</name>
<evidence type="ECO:0000256" key="1">
    <source>
        <dbReference type="SAM" id="Phobius"/>
    </source>
</evidence>
<organism evidence="2 3">
    <name type="scientific">Rhizobium rhizogenes (strain K84 / ATCC BAA-868)</name>
    <name type="common">Agrobacterium radiobacter</name>
    <dbReference type="NCBI Taxonomy" id="311403"/>
    <lineage>
        <taxon>Bacteria</taxon>
        <taxon>Pseudomonadati</taxon>
        <taxon>Pseudomonadota</taxon>
        <taxon>Alphaproteobacteria</taxon>
        <taxon>Hyphomicrobiales</taxon>
        <taxon>Rhizobiaceae</taxon>
        <taxon>Rhizobium/Agrobacterium group</taxon>
        <taxon>Rhizobium</taxon>
    </lineage>
</organism>
<accession>B9JMC6</accession>
<dbReference type="AlphaFoldDB" id="B9JMC6"/>
<dbReference type="InterPro" id="IPR048136">
    <property type="entry name" value="STM3941-like"/>
</dbReference>
<evidence type="ECO:0000313" key="2">
    <source>
        <dbReference type="EMBL" id="ACM30877.1"/>
    </source>
</evidence>
<dbReference type="HOGENOM" id="CLU_1507566_0_0_5"/>
<keyword evidence="1" id="KW-0472">Membrane</keyword>
<evidence type="ECO:0000313" key="3">
    <source>
        <dbReference type="Proteomes" id="UP000001600"/>
    </source>
</evidence>
<keyword evidence="1" id="KW-0812">Transmembrane</keyword>
<feature type="transmembrane region" description="Helical" evidence="1">
    <location>
        <begin position="53"/>
        <end position="75"/>
    </location>
</feature>
<keyword evidence="1" id="KW-1133">Transmembrane helix</keyword>
<dbReference type="KEGG" id="ara:Arad_9951"/>
<feature type="transmembrane region" description="Helical" evidence="1">
    <location>
        <begin position="15"/>
        <end position="33"/>
    </location>
</feature>
<gene>
    <name evidence="2" type="ordered locus">Arad_9951</name>
</gene>
<protein>
    <recommendedName>
        <fullName evidence="4">Transmembrane protein</fullName>
    </recommendedName>
</protein>
<dbReference type="RefSeq" id="WP_015918132.1">
    <property type="nucleotide sequence ID" value="NC_011983.1"/>
</dbReference>
<dbReference type="STRING" id="311403.Arad_9951"/>
<proteinExistence type="predicted"/>